<gene>
    <name evidence="1" type="ORF">CE91St55_57480</name>
</gene>
<evidence type="ECO:0000313" key="2">
    <source>
        <dbReference type="Proteomes" id="UP001055091"/>
    </source>
</evidence>
<reference evidence="1" key="1">
    <citation type="submission" date="2022-01" db="EMBL/GenBank/DDBJ databases">
        <title>Novel bile acid biosynthetic pathways are enriched in the microbiome of centenarians.</title>
        <authorList>
            <person name="Sato Y."/>
            <person name="Atarashi K."/>
            <person name="Plichta R.D."/>
            <person name="Arai Y."/>
            <person name="Sasajima S."/>
            <person name="Kearney M.S."/>
            <person name="Suda W."/>
            <person name="Takeshita K."/>
            <person name="Sasaki T."/>
            <person name="Okamoto S."/>
            <person name="Skelly N.A."/>
            <person name="Okamura Y."/>
            <person name="Vlamakis H."/>
            <person name="Li Y."/>
            <person name="Tanoue T."/>
            <person name="Takei H."/>
            <person name="Nittono H."/>
            <person name="Narushima S."/>
            <person name="Irie J."/>
            <person name="Itoh H."/>
            <person name="Moriya K."/>
            <person name="Sugiura Y."/>
            <person name="Suematsu M."/>
            <person name="Moritoki N."/>
            <person name="Shibata S."/>
            <person name="Littman R.D."/>
            <person name="Fischbach A.M."/>
            <person name="Uwamino Y."/>
            <person name="Inoue T."/>
            <person name="Honda A."/>
            <person name="Hattori M."/>
            <person name="Murai T."/>
            <person name="Xavier J.R."/>
            <person name="Hirose N."/>
            <person name="Honda K."/>
        </authorList>
    </citation>
    <scope>NUCLEOTIDE SEQUENCE</scope>
    <source>
        <strain evidence="1">CE91-St55</strain>
    </source>
</reference>
<comment type="caution">
    <text evidence="1">The sequence shown here is derived from an EMBL/GenBank/DDBJ whole genome shotgun (WGS) entry which is preliminary data.</text>
</comment>
<dbReference type="EMBL" id="BQNJ01000002">
    <property type="protein sequence ID" value="GKH03767.1"/>
    <property type="molecule type" value="Genomic_DNA"/>
</dbReference>
<protein>
    <submittedName>
        <fullName evidence="1">Uncharacterized protein</fullName>
    </submittedName>
</protein>
<name>A0AA37JPB8_9FIRM</name>
<accession>A0AA37JPB8</accession>
<dbReference type="RefSeq" id="WP_207749137.1">
    <property type="nucleotide sequence ID" value="NZ_BQNJ01000002.1"/>
</dbReference>
<dbReference type="AlphaFoldDB" id="A0AA37JPB8"/>
<proteinExistence type="predicted"/>
<evidence type="ECO:0000313" key="1">
    <source>
        <dbReference type="EMBL" id="GKH03767.1"/>
    </source>
</evidence>
<organism evidence="1 2">
    <name type="scientific">Hungatella hathewayi</name>
    <dbReference type="NCBI Taxonomy" id="154046"/>
    <lineage>
        <taxon>Bacteria</taxon>
        <taxon>Bacillati</taxon>
        <taxon>Bacillota</taxon>
        <taxon>Clostridia</taxon>
        <taxon>Lachnospirales</taxon>
        <taxon>Lachnospiraceae</taxon>
        <taxon>Hungatella</taxon>
    </lineage>
</organism>
<dbReference type="Proteomes" id="UP001055091">
    <property type="component" value="Unassembled WGS sequence"/>
</dbReference>
<sequence length="80" mass="9581">MDNVMKKHIYNLEFTEEELQMIYLVFSRLETKCFAKWRALWPDDGERASSDCTKQWLILGKVERIKDRVAKPLGLSFRKE</sequence>